<protein>
    <submittedName>
        <fullName evidence="1">Uncharacterized protein</fullName>
    </submittedName>
</protein>
<dbReference type="EMBL" id="LN853048">
    <property type="protein sequence ID" value="CRY94899.1"/>
    <property type="molecule type" value="Genomic_DNA"/>
</dbReference>
<name>A0A0H5Q0H2_9ZZZZ</name>
<accession>A0A0H5Q0H2</accession>
<proteinExistence type="predicted"/>
<sequence length="100" mass="11366">MGKTERLSVAADVEGKMLAIKKEIQTHNGLFRIGAVVLNEDETWKDDKVKPIFADNDFQLHFRPNGERGVHVGRKHFRSVDEAEAYIWLLDINGFSVADL</sequence>
<keyword evidence="1" id="KW-0614">Plasmid</keyword>
<geneLocation type="plasmid" evidence="1">
    <name>pRGRH0402</name>
</geneLocation>
<reference evidence="1" key="1">
    <citation type="submission" date="2015-06" db="EMBL/GenBank/DDBJ databases">
        <authorList>
            <person name="Joergensen T."/>
        </authorList>
    </citation>
    <scope>NUCLEOTIDE SEQUENCE</scope>
    <source>
        <plasmid evidence="1">pRGRH0402</plasmid>
    </source>
</reference>
<evidence type="ECO:0000313" key="1">
    <source>
        <dbReference type="EMBL" id="CRY94899.1"/>
    </source>
</evidence>
<organism evidence="1">
    <name type="scientific">uncultured prokaryote</name>
    <dbReference type="NCBI Taxonomy" id="198431"/>
    <lineage>
        <taxon>unclassified sequences</taxon>
        <taxon>environmental samples</taxon>
    </lineage>
</organism>
<dbReference type="AlphaFoldDB" id="A0A0H5Q0H2"/>
<reference evidence="1" key="2">
    <citation type="submission" date="2015-07" db="EMBL/GenBank/DDBJ databases">
        <title>Plasmids, circular viruses and viroids from rat gut.</title>
        <authorList>
            <person name="Jorgensen T.J."/>
            <person name="Hansen M.A."/>
            <person name="Xu Z."/>
            <person name="Tabak M.A."/>
            <person name="Sorensen S.J."/>
            <person name="Hansen L.H."/>
        </authorList>
    </citation>
    <scope>NUCLEOTIDE SEQUENCE</scope>
    <source>
        <plasmid evidence="1">pRGRH0402</plasmid>
    </source>
</reference>